<accession>A0A0C2WLF8</accession>
<keyword evidence="3" id="KW-1185">Reference proteome</keyword>
<evidence type="ECO:0000313" key="3">
    <source>
        <dbReference type="Proteomes" id="UP000054549"/>
    </source>
</evidence>
<sequence>MNHNQTNQTPPQTPLPPGQGQPQPPQPAHSAFSAVAQHPQWSHFQAPGALGYNSQWMGPQSLLPPPSEQSAHYYYGSQWHEQQHQYQQHQYHAPPPVTQPPPPNYYSYQFTPGYTQHHVPQHAGFPQPQLAYYHHPQPQPQQQHLHHAPSPQDLRPAKRQRFDSPDLNRQAHHHVPLPPQPQFQPPFPAQNAELYTGQIQGPGRGDGPGTSGGLMLGNTGETADKHWGAHQQTS</sequence>
<feature type="compositionally biased region" description="Gly residues" evidence="1">
    <location>
        <begin position="200"/>
        <end position="215"/>
    </location>
</feature>
<feature type="region of interest" description="Disordered" evidence="1">
    <location>
        <begin position="1"/>
        <end position="234"/>
    </location>
</feature>
<evidence type="ECO:0000313" key="2">
    <source>
        <dbReference type="EMBL" id="KIL57018.1"/>
    </source>
</evidence>
<protein>
    <submittedName>
        <fullName evidence="2">Uncharacterized protein</fullName>
    </submittedName>
</protein>
<feature type="compositionally biased region" description="Low complexity" evidence="1">
    <location>
        <begin position="1"/>
        <end position="10"/>
    </location>
</feature>
<feature type="compositionally biased region" description="Pro residues" evidence="1">
    <location>
        <begin position="93"/>
        <end position="104"/>
    </location>
</feature>
<dbReference type="EMBL" id="KN818387">
    <property type="protein sequence ID" value="KIL57018.1"/>
    <property type="molecule type" value="Genomic_DNA"/>
</dbReference>
<dbReference type="Proteomes" id="UP000054549">
    <property type="component" value="Unassembled WGS sequence"/>
</dbReference>
<feature type="compositionally biased region" description="Pro residues" evidence="1">
    <location>
        <begin position="176"/>
        <end position="188"/>
    </location>
</feature>
<reference evidence="2 3" key="1">
    <citation type="submission" date="2014-04" db="EMBL/GenBank/DDBJ databases">
        <title>Evolutionary Origins and Diversification of the Mycorrhizal Mutualists.</title>
        <authorList>
            <consortium name="DOE Joint Genome Institute"/>
            <consortium name="Mycorrhizal Genomics Consortium"/>
            <person name="Kohler A."/>
            <person name="Kuo A."/>
            <person name="Nagy L.G."/>
            <person name="Floudas D."/>
            <person name="Copeland A."/>
            <person name="Barry K.W."/>
            <person name="Cichocki N."/>
            <person name="Veneault-Fourrey C."/>
            <person name="LaButti K."/>
            <person name="Lindquist E.A."/>
            <person name="Lipzen A."/>
            <person name="Lundell T."/>
            <person name="Morin E."/>
            <person name="Murat C."/>
            <person name="Riley R."/>
            <person name="Ohm R."/>
            <person name="Sun H."/>
            <person name="Tunlid A."/>
            <person name="Henrissat B."/>
            <person name="Grigoriev I.V."/>
            <person name="Hibbett D.S."/>
            <person name="Martin F."/>
        </authorList>
    </citation>
    <scope>NUCLEOTIDE SEQUENCE [LARGE SCALE GENOMIC DNA]</scope>
    <source>
        <strain evidence="2 3">Koide BX008</strain>
    </source>
</reference>
<dbReference type="HOGENOM" id="CLU_1184761_0_0_1"/>
<gene>
    <name evidence="2" type="ORF">M378DRAFT_172216</name>
</gene>
<proteinExistence type="predicted"/>
<evidence type="ECO:0000256" key="1">
    <source>
        <dbReference type="SAM" id="MobiDB-lite"/>
    </source>
</evidence>
<feature type="compositionally biased region" description="Low complexity" evidence="1">
    <location>
        <begin position="126"/>
        <end position="152"/>
    </location>
</feature>
<dbReference type="AlphaFoldDB" id="A0A0C2WLF8"/>
<organism evidence="2 3">
    <name type="scientific">Amanita muscaria (strain Koide BX008)</name>
    <dbReference type="NCBI Taxonomy" id="946122"/>
    <lineage>
        <taxon>Eukaryota</taxon>
        <taxon>Fungi</taxon>
        <taxon>Dikarya</taxon>
        <taxon>Basidiomycota</taxon>
        <taxon>Agaricomycotina</taxon>
        <taxon>Agaricomycetes</taxon>
        <taxon>Agaricomycetidae</taxon>
        <taxon>Agaricales</taxon>
        <taxon>Pluteineae</taxon>
        <taxon>Amanitaceae</taxon>
        <taxon>Amanita</taxon>
    </lineage>
</organism>
<dbReference type="STRING" id="946122.A0A0C2WLF8"/>
<name>A0A0C2WLF8_AMAMK</name>
<dbReference type="InParanoid" id="A0A0C2WLF8"/>
<feature type="compositionally biased region" description="Pro residues" evidence="1">
    <location>
        <begin position="11"/>
        <end position="27"/>
    </location>
</feature>
<feature type="compositionally biased region" description="Low complexity" evidence="1">
    <location>
        <begin position="78"/>
        <end position="92"/>
    </location>
</feature>